<dbReference type="Gene3D" id="3.90.740.10">
    <property type="entry name" value="Valyl/Leucyl/Isoleucyl-tRNA synthetase, editing domain"/>
    <property type="match status" value="1"/>
</dbReference>
<dbReference type="EMBL" id="AUWU02000006">
    <property type="protein sequence ID" value="KAH0571431.1"/>
    <property type="molecule type" value="Genomic_DNA"/>
</dbReference>
<dbReference type="Proteomes" id="UP000018208">
    <property type="component" value="Unassembled WGS sequence"/>
</dbReference>
<evidence type="ECO:0000313" key="14">
    <source>
        <dbReference type="Proteomes" id="UP000018208"/>
    </source>
</evidence>
<dbReference type="OrthoDB" id="10249672at2759"/>
<keyword evidence="3 9" id="KW-0436">Ligase</keyword>
<dbReference type="SUPFAM" id="SSF47323">
    <property type="entry name" value="Anticodon-binding domain of a subclass of class I aminoacyl-tRNA synthetases"/>
    <property type="match status" value="1"/>
</dbReference>
<feature type="domain" description="Aminoacyl-tRNA synthetase class Ia" evidence="10">
    <location>
        <begin position="164"/>
        <end position="743"/>
    </location>
</feature>
<evidence type="ECO:0000256" key="2">
    <source>
        <dbReference type="ARBA" id="ARBA00013164"/>
    </source>
</evidence>
<dbReference type="InterPro" id="IPR009080">
    <property type="entry name" value="tRNAsynth_Ia_anticodon-bd"/>
</dbReference>
<name>V6LYY1_9EUKA</name>
<reference evidence="13" key="2">
    <citation type="submission" date="2020-12" db="EMBL/GenBank/DDBJ databases">
        <title>New Spironucleus salmonicida genome in near-complete chromosomes.</title>
        <authorList>
            <person name="Xu F."/>
            <person name="Kurt Z."/>
            <person name="Jimenez-Gonzalez A."/>
            <person name="Astvaldsson A."/>
            <person name="Andersson J.O."/>
            <person name="Svard S.G."/>
        </authorList>
    </citation>
    <scope>NUCLEOTIDE SEQUENCE</scope>
    <source>
        <strain evidence="13">ATCC 50377</strain>
    </source>
</reference>
<organism evidence="12">
    <name type="scientific">Spironucleus salmonicida</name>
    <dbReference type="NCBI Taxonomy" id="348837"/>
    <lineage>
        <taxon>Eukaryota</taxon>
        <taxon>Metamonada</taxon>
        <taxon>Diplomonadida</taxon>
        <taxon>Hexamitidae</taxon>
        <taxon>Hexamitinae</taxon>
        <taxon>Spironucleus</taxon>
    </lineage>
</organism>
<evidence type="ECO:0000256" key="9">
    <source>
        <dbReference type="RuleBase" id="RU363035"/>
    </source>
</evidence>
<dbReference type="InterPro" id="IPR002300">
    <property type="entry name" value="aa-tRNA-synth_Ia"/>
</dbReference>
<dbReference type="Pfam" id="PF00133">
    <property type="entry name" value="tRNA-synt_1"/>
    <property type="match status" value="2"/>
</dbReference>
<dbReference type="GO" id="GO:0006429">
    <property type="term" value="P:leucyl-tRNA aminoacylation"/>
    <property type="evidence" value="ECO:0007669"/>
    <property type="project" value="InterPro"/>
</dbReference>
<keyword evidence="6 9" id="KW-0648">Protein biosynthesis</keyword>
<evidence type="ECO:0000259" key="10">
    <source>
        <dbReference type="Pfam" id="PF00133"/>
    </source>
</evidence>
<dbReference type="GO" id="GO:0004823">
    <property type="term" value="F:leucine-tRNA ligase activity"/>
    <property type="evidence" value="ECO:0007669"/>
    <property type="project" value="UniProtKB-EC"/>
</dbReference>
<accession>V6LYY1</accession>
<dbReference type="EC" id="6.1.1.4" evidence="2"/>
<evidence type="ECO:0000256" key="5">
    <source>
        <dbReference type="ARBA" id="ARBA00022840"/>
    </source>
</evidence>
<protein>
    <recommendedName>
        <fullName evidence="2">leucine--tRNA ligase</fullName>
        <ecNumber evidence="2">6.1.1.4</ecNumber>
    </recommendedName>
    <alternativeName>
        <fullName evidence="8">Leucyl-tRNA synthetase</fullName>
    </alternativeName>
</protein>
<comment type="similarity">
    <text evidence="1 9">Belongs to the class-I aminoacyl-tRNA synthetase family.</text>
</comment>
<evidence type="ECO:0000256" key="8">
    <source>
        <dbReference type="ARBA" id="ARBA00030520"/>
    </source>
</evidence>
<dbReference type="AlphaFoldDB" id="V6LYY1"/>
<dbReference type="PROSITE" id="PS00178">
    <property type="entry name" value="AA_TRNA_LIGASE_I"/>
    <property type="match status" value="1"/>
</dbReference>
<dbReference type="PANTHER" id="PTHR45794">
    <property type="entry name" value="LEUCYL-TRNA SYNTHETASE"/>
    <property type="match status" value="1"/>
</dbReference>
<dbReference type="InterPro" id="IPR009008">
    <property type="entry name" value="Val/Leu/Ile-tRNA-synth_edit"/>
</dbReference>
<keyword evidence="7 9" id="KW-0030">Aminoacyl-tRNA synthetase</keyword>
<evidence type="ECO:0000256" key="1">
    <source>
        <dbReference type="ARBA" id="ARBA00005594"/>
    </source>
</evidence>
<dbReference type="NCBIfam" id="TIGR00395">
    <property type="entry name" value="leuS_arch"/>
    <property type="match status" value="1"/>
</dbReference>
<dbReference type="SUPFAM" id="SSF52374">
    <property type="entry name" value="Nucleotidylyl transferase"/>
    <property type="match status" value="1"/>
</dbReference>
<dbReference type="SUPFAM" id="SSF50677">
    <property type="entry name" value="ValRS/IleRS/LeuRS editing domain"/>
    <property type="match status" value="1"/>
</dbReference>
<dbReference type="InterPro" id="IPR014729">
    <property type="entry name" value="Rossmann-like_a/b/a_fold"/>
</dbReference>
<dbReference type="VEuPathDB" id="GiardiaDB:SS50377_25616"/>
<dbReference type="EMBL" id="KI545950">
    <property type="protein sequence ID" value="EST49483.1"/>
    <property type="molecule type" value="Genomic_DNA"/>
</dbReference>
<reference evidence="12 13" key="1">
    <citation type="journal article" date="2014" name="PLoS Genet.">
        <title>The Genome of Spironucleus salmonicida Highlights a Fish Pathogen Adapted to Fluctuating Environments.</title>
        <authorList>
            <person name="Xu F."/>
            <person name="Jerlstrom-Hultqvist J."/>
            <person name="Einarsson E."/>
            <person name="Astvaldsson A."/>
            <person name="Svard S.G."/>
            <person name="Andersson J.O."/>
        </authorList>
    </citation>
    <scope>NUCLEOTIDE SEQUENCE</scope>
    <source>
        <strain evidence="13">ATCC 50377</strain>
    </source>
</reference>
<dbReference type="Pfam" id="PF08264">
    <property type="entry name" value="Anticodon_1"/>
    <property type="match status" value="1"/>
</dbReference>
<dbReference type="InterPro" id="IPR001412">
    <property type="entry name" value="aa-tRNA-synth_I_CS"/>
</dbReference>
<dbReference type="PANTHER" id="PTHR45794:SF1">
    <property type="entry name" value="LEUCINE--TRNA LIGASE, CYTOPLASMIC"/>
    <property type="match status" value="1"/>
</dbReference>
<dbReference type="InterPro" id="IPR004493">
    <property type="entry name" value="Leu-tRNA-synth_Ia_arc/euk"/>
</dbReference>
<proteinExistence type="inferred from homology"/>
<evidence type="ECO:0000313" key="12">
    <source>
        <dbReference type="EMBL" id="EST49483.1"/>
    </source>
</evidence>
<feature type="domain" description="Methionyl/Valyl/Leucyl/Isoleucyl-tRNA synthetase anticodon-binding" evidence="11">
    <location>
        <begin position="785"/>
        <end position="903"/>
    </location>
</feature>
<evidence type="ECO:0000256" key="7">
    <source>
        <dbReference type="ARBA" id="ARBA00023146"/>
    </source>
</evidence>
<feature type="domain" description="Aminoacyl-tRNA synthetase class Ia" evidence="10">
    <location>
        <begin position="15"/>
        <end position="109"/>
    </location>
</feature>
<dbReference type="InterPro" id="IPR013155">
    <property type="entry name" value="M/V/L/I-tRNA-synth_anticd-bd"/>
</dbReference>
<keyword evidence="5 9" id="KW-0067">ATP-binding</keyword>
<evidence type="ECO:0000256" key="3">
    <source>
        <dbReference type="ARBA" id="ARBA00022598"/>
    </source>
</evidence>
<evidence type="ECO:0000259" key="11">
    <source>
        <dbReference type="Pfam" id="PF08264"/>
    </source>
</evidence>
<evidence type="ECO:0000313" key="13">
    <source>
        <dbReference type="EMBL" id="KAH0571431.1"/>
    </source>
</evidence>
<sequence>MEARNILQQICNKYQAEWEAEKLFEATPDDRKKYMVTFPYPYMNGKLHLGHLFTASKCDFAAGYHTIKGENVLFPFAFHVTGQPICGAAKKLENELKNKNNDKDIDIAQQINSQLIEKDIVVGQFRSKKSKAVSKASGKSQYDILKDLGIPEQEIPNFIDPYYWVDYFPPICKQDMMQFGGRIDWRRNFYTSDKNPCYDKFIRWQFNTLKRKGFIKFGERFTIWSPIDQQPCLDHDRASGEGVQSQEYTIVLTELLKNETNNAKIYDLVNENDKIYLPCATLRPETMCGQTNVWVKPDGEYYLYRIEENKVIVSGQHAGQNMAYQHQNNGKPIGETDVVCQILGQELINCLVKAPLTPLSQIPVLPLLTILMDKGTGVVTSVPSDAPDDYAAFMDIINNNDGVVEKYNIDINLVKNIEIIDIIEIPEIGVGAARKLCIERGVKSQHDKEKLKEIKDICYKQGFYEGIMIAGPFSGKKVQDCKILCRDLLIKEGLAYLYAEPESIIMSRSGCECVVALTEQWYLDYGEEVWKQKAQKALASLDTFSDEIRKQFERVLDWLKQWAVSRTFGLGTKIPWDEKYIIESLSDSTIYNAYYTIAHILQNDSLDASSCPIPQNLINDEFFDYIFDLTKICPDTLTPFKDLVEEMRASFLYFYPVNLRCSGKDLVNNHLTFFIYTHVAIWDDVTKWPLGIRANGHLLLNDEKMSKSSGNFLTAEEAIIKYTPDGVRFALADAGDAGDDANFKTETADQAILKITQLLKASQNLLDISENRDNTVTSDHVFQAQMFDAASKADCYFERCRFRDGMLACFGEMNKIRELYIQSCDYQNLKPIRKFSVQFLELQAKLISVVIPHTAEEIWQAQLKNPKSIMKSPIQDNLAELARSTSKYIKIYTSICASINRLKIRWQDSLKPKKGSKDIPQKPKKGVIYVATEFENWQAGVCDFLRDLEDGILEKSAAGLCRVHAMEKLGMEAKDSKRLMKFIADMIGLYKIEGADALVTKMPYDEKVTYLEYQFMIKSSLQLDVVEVYIIGEGPMPAEKCSAAAPGRPIIFFE</sequence>
<dbReference type="GO" id="GO:0002161">
    <property type="term" value="F:aminoacyl-tRNA deacylase activity"/>
    <property type="evidence" value="ECO:0007669"/>
    <property type="project" value="InterPro"/>
</dbReference>
<evidence type="ECO:0000256" key="4">
    <source>
        <dbReference type="ARBA" id="ARBA00022741"/>
    </source>
</evidence>
<dbReference type="FunFam" id="3.90.740.10:FF:000001">
    <property type="entry name" value="Leucine--tRNA ligase, cytoplasmic"/>
    <property type="match status" value="1"/>
</dbReference>
<dbReference type="NCBIfam" id="NF008957">
    <property type="entry name" value="PRK12300.1"/>
    <property type="match status" value="1"/>
</dbReference>
<dbReference type="GO" id="GO:0005524">
    <property type="term" value="F:ATP binding"/>
    <property type="evidence" value="ECO:0007669"/>
    <property type="project" value="UniProtKB-KW"/>
</dbReference>
<keyword evidence="14" id="KW-1185">Reference proteome</keyword>
<gene>
    <name evidence="12" type="ORF">SS50377_10232</name>
    <name evidence="13" type="ORF">SS50377_25616</name>
</gene>
<evidence type="ECO:0000256" key="6">
    <source>
        <dbReference type="ARBA" id="ARBA00022917"/>
    </source>
</evidence>
<dbReference type="Gene3D" id="3.40.50.620">
    <property type="entry name" value="HUPs"/>
    <property type="match status" value="1"/>
</dbReference>
<keyword evidence="4 9" id="KW-0547">Nucleotide-binding</keyword>